<keyword evidence="3" id="KW-1185">Reference proteome</keyword>
<dbReference type="RefSeq" id="WP_227625736.1">
    <property type="nucleotide sequence ID" value="NZ_BAZW01000024.1"/>
</dbReference>
<dbReference type="PANTHER" id="PTHR30217:SF10">
    <property type="entry name" value="23S RRNA 5-HYDROXYCYTIDINE C2501 SYNTHASE"/>
    <property type="match status" value="1"/>
</dbReference>
<dbReference type="Pfam" id="PF12392">
    <property type="entry name" value="DUF3656"/>
    <property type="match status" value="1"/>
</dbReference>
<dbReference type="EMBL" id="BAZW01000024">
    <property type="protein sequence ID" value="GAO30498.1"/>
    <property type="molecule type" value="Genomic_DNA"/>
</dbReference>
<reference evidence="2 3" key="1">
    <citation type="journal article" date="2015" name="Microbes Environ.">
        <title>Distribution and evolution of nitrogen fixation genes in the phylum bacteroidetes.</title>
        <authorList>
            <person name="Inoue J."/>
            <person name="Oshima K."/>
            <person name="Suda W."/>
            <person name="Sakamoto M."/>
            <person name="Iino T."/>
            <person name="Noda S."/>
            <person name="Hongoh Y."/>
            <person name="Hattori M."/>
            <person name="Ohkuma M."/>
        </authorList>
    </citation>
    <scope>NUCLEOTIDE SEQUENCE [LARGE SCALE GENOMIC DNA]</scope>
    <source>
        <strain evidence="2">JCM 15548</strain>
    </source>
</reference>
<gene>
    <name evidence="2" type="ORF">JCM15548_12774</name>
</gene>
<dbReference type="STRING" id="1236989.JCM15548_12774"/>
<protein>
    <submittedName>
        <fullName evidence="2">Putative collagenase</fullName>
    </submittedName>
</protein>
<sequence length="330" mass="37367">MAPTFSPSPEKSFSRGFSSYFLDGRHKGIWSLHTPKSMGEKIGKVIQVNKDHFLVENGDLLNNGDGLCFLNRQKILTGLRANVVKNQKVYVDVVNGLYAGATLFRNQNHNFDKALSNSHNVRKIAIELLLSETPEGLRLNLRDEDGLSTTLNTTIEKQPANKPERALEQIHQQLSKWGTSLFRVETIKIDLEKPLFVSVSVLNQMRRELAEKHIQYRREQYPRATAAIVPTTHAYPTTTHDYTSNVTNHLARAFYEQHGCQDVADGFEIKQPAGPKQVMTTKHCIRYATEQCPKINPGASGEKLILKSGKNQYQLIFDCKTCEMQVFTLH</sequence>
<accession>A0A0E9LYY3</accession>
<comment type="caution">
    <text evidence="2">The sequence shown here is derived from an EMBL/GenBank/DDBJ whole genome shotgun (WGS) entry which is preliminary data.</text>
</comment>
<dbReference type="AlphaFoldDB" id="A0A0E9LYY3"/>
<dbReference type="PANTHER" id="PTHR30217">
    <property type="entry name" value="PEPTIDASE U32 FAMILY"/>
    <property type="match status" value="1"/>
</dbReference>
<feature type="domain" description="Peptidase U32 collagenase" evidence="1">
    <location>
        <begin position="103"/>
        <end position="216"/>
    </location>
</feature>
<proteinExistence type="predicted"/>
<organism evidence="2 3">
    <name type="scientific">Geofilum rubicundum JCM 15548</name>
    <dbReference type="NCBI Taxonomy" id="1236989"/>
    <lineage>
        <taxon>Bacteria</taxon>
        <taxon>Pseudomonadati</taxon>
        <taxon>Bacteroidota</taxon>
        <taxon>Bacteroidia</taxon>
        <taxon>Marinilabiliales</taxon>
        <taxon>Marinilabiliaceae</taxon>
        <taxon>Geofilum</taxon>
    </lineage>
</organism>
<name>A0A0E9LYY3_9BACT</name>
<dbReference type="Proteomes" id="UP000032900">
    <property type="component" value="Unassembled WGS sequence"/>
</dbReference>
<evidence type="ECO:0000259" key="1">
    <source>
        <dbReference type="Pfam" id="PF12392"/>
    </source>
</evidence>
<evidence type="ECO:0000313" key="2">
    <source>
        <dbReference type="EMBL" id="GAO30498.1"/>
    </source>
</evidence>
<dbReference type="InterPro" id="IPR020988">
    <property type="entry name" value="Pept_U32_collagenase"/>
</dbReference>
<evidence type="ECO:0000313" key="3">
    <source>
        <dbReference type="Proteomes" id="UP000032900"/>
    </source>
</evidence>
<dbReference type="InterPro" id="IPR051454">
    <property type="entry name" value="RNA/ubiquinone_mod_enzymes"/>
</dbReference>